<evidence type="ECO:0000313" key="3">
    <source>
        <dbReference type="Proteomes" id="UP000289238"/>
    </source>
</evidence>
<protein>
    <submittedName>
        <fullName evidence="2">Protein involved in gliding motility GldB</fullName>
    </submittedName>
</protein>
<gene>
    <name evidence="2" type="ORF">DSM00_558</name>
</gene>
<sequence length="337" mass="39603">MVNLLNLRKSEVAGRSILGLFNIFLGVSLFFITACKNDAKLPEDISKIAIEVKIDRFDKKFARIDSAHLPQLISEYPYLFPSEYPDAFWVSKIKDTIQLELNTEVAKAFPDFKETTSELGNLFKHIKYYYPKFEEPRVVTITSDVSYKMPVVLTDSLLLIGLDNYLGPEHPFYDGIQRFYTQNFRREQIDVDVAEAFVSKLIARKGNRRFLDEMIYHGKRLYMMEALLTLKPKSEVLDYTTDQYEWAVANEVDIWKYFVENKLLFETDSKLLSRFINPAPFSKFYLDFDNDSPPRLGRYIGWQIVKRYMERTNVPLQMLPEKSTDEIFEKANYKPRN</sequence>
<dbReference type="Pfam" id="PF25594">
    <property type="entry name" value="GldB_lipo"/>
    <property type="match status" value="1"/>
</dbReference>
<organism evidence="2 3">
    <name type="scientific">Leeuwenhoekiella aequorea</name>
    <dbReference type="NCBI Taxonomy" id="283736"/>
    <lineage>
        <taxon>Bacteria</taxon>
        <taxon>Pseudomonadati</taxon>
        <taxon>Bacteroidota</taxon>
        <taxon>Flavobacteriia</taxon>
        <taxon>Flavobacteriales</taxon>
        <taxon>Flavobacteriaceae</taxon>
        <taxon>Leeuwenhoekiella</taxon>
    </lineage>
</organism>
<name>A0A4Q0PD42_9FLAO</name>
<dbReference type="EMBL" id="QOVM01000001">
    <property type="protein sequence ID" value="RXG24763.1"/>
    <property type="molecule type" value="Genomic_DNA"/>
</dbReference>
<reference evidence="2 3" key="1">
    <citation type="submission" date="2018-07" db="EMBL/GenBank/DDBJ databases">
        <title>Leeuwenhoekiella genomics.</title>
        <authorList>
            <person name="Tahon G."/>
            <person name="Willems A."/>
        </authorList>
    </citation>
    <scope>NUCLEOTIDE SEQUENCE [LARGE SCALE GENOMIC DNA]</scope>
    <source>
        <strain evidence="2 3">LMG 22550</strain>
    </source>
</reference>
<dbReference type="AlphaFoldDB" id="A0A4Q0PD42"/>
<evidence type="ECO:0000313" key="2">
    <source>
        <dbReference type="EMBL" id="RXG24763.1"/>
    </source>
</evidence>
<evidence type="ECO:0000256" key="1">
    <source>
        <dbReference type="SAM" id="Phobius"/>
    </source>
</evidence>
<keyword evidence="3" id="KW-1185">Reference proteome</keyword>
<dbReference type="OrthoDB" id="976022at2"/>
<dbReference type="InterPro" id="IPR019853">
    <property type="entry name" value="GldB-like"/>
</dbReference>
<keyword evidence="1" id="KW-1133">Transmembrane helix</keyword>
<proteinExistence type="predicted"/>
<comment type="caution">
    <text evidence="2">The sequence shown here is derived from an EMBL/GenBank/DDBJ whole genome shotgun (WGS) entry which is preliminary data.</text>
</comment>
<dbReference type="RefSeq" id="WP_128756479.1">
    <property type="nucleotide sequence ID" value="NZ_QOVM01000001.1"/>
</dbReference>
<dbReference type="NCBIfam" id="TIGR03514">
    <property type="entry name" value="GldB_lipo"/>
    <property type="match status" value="1"/>
</dbReference>
<keyword evidence="1" id="KW-0472">Membrane</keyword>
<feature type="transmembrane region" description="Helical" evidence="1">
    <location>
        <begin position="12"/>
        <end position="32"/>
    </location>
</feature>
<accession>A0A4Q0PD42</accession>
<keyword evidence="1" id="KW-0812">Transmembrane</keyword>
<dbReference type="Proteomes" id="UP000289238">
    <property type="component" value="Unassembled WGS sequence"/>
</dbReference>